<dbReference type="Gene3D" id="1.10.10.10">
    <property type="entry name" value="Winged helix-like DNA-binding domain superfamily/Winged helix DNA-binding domain"/>
    <property type="match status" value="1"/>
</dbReference>
<dbReference type="InterPro" id="IPR036390">
    <property type="entry name" value="WH_DNA-bd_sf"/>
</dbReference>
<dbReference type="Pfam" id="PF01638">
    <property type="entry name" value="HxlR"/>
    <property type="match status" value="1"/>
</dbReference>
<evidence type="ECO:0000256" key="1">
    <source>
        <dbReference type="ARBA" id="ARBA00023015"/>
    </source>
</evidence>
<dbReference type="EMBL" id="CP157762">
    <property type="protein sequence ID" value="XBP94592.1"/>
    <property type="molecule type" value="Genomic_DNA"/>
</dbReference>
<proteinExistence type="predicted"/>
<dbReference type="PANTHER" id="PTHR33204">
    <property type="entry name" value="TRANSCRIPTIONAL REGULATOR, MARR FAMILY"/>
    <property type="match status" value="1"/>
</dbReference>
<dbReference type="PROSITE" id="PS51118">
    <property type="entry name" value="HTH_HXLR"/>
    <property type="match status" value="1"/>
</dbReference>
<evidence type="ECO:0000313" key="6">
    <source>
        <dbReference type="EMBL" id="XCH75291.1"/>
    </source>
</evidence>
<reference evidence="6" key="2">
    <citation type="submission" date="2024-06" db="EMBL/GenBank/DDBJ databases">
        <title>Micromonospora mangrovi CCTCC AA 2012012 genome sequences.</title>
        <authorList>
            <person name="Gao J."/>
        </authorList>
    </citation>
    <scope>NUCLEOTIDE SEQUENCE</scope>
    <source>
        <strain evidence="6">CCTCC AA 2012012</strain>
    </source>
</reference>
<evidence type="ECO:0000313" key="5">
    <source>
        <dbReference type="EMBL" id="XBP94592.1"/>
    </source>
</evidence>
<dbReference type="PANTHER" id="PTHR33204:SF39">
    <property type="entry name" value="TRANSCRIPTIONAL REGULATORY PROTEIN"/>
    <property type="match status" value="1"/>
</dbReference>
<dbReference type="RefSeq" id="WP_350934643.1">
    <property type="nucleotide sequence ID" value="NZ_CP157762.1"/>
</dbReference>
<keyword evidence="3" id="KW-0804">Transcription</keyword>
<accession>A0AAU8HIR0</accession>
<dbReference type="AlphaFoldDB" id="A0AAU8HIR0"/>
<evidence type="ECO:0000256" key="3">
    <source>
        <dbReference type="ARBA" id="ARBA00023163"/>
    </source>
</evidence>
<evidence type="ECO:0000256" key="2">
    <source>
        <dbReference type="ARBA" id="ARBA00023125"/>
    </source>
</evidence>
<gene>
    <name evidence="6" type="ORF">ABUL08_04055</name>
    <name evidence="5" type="ORF">VK199_04050</name>
</gene>
<sequence length="122" mass="13611">MTEQPDAMARVHAVAREVFTTLGGKWVLPVLDALGERTLRFTAVQTAVPGVSHKVLAQTLRALEREGLLTRHVHPTVPPQVDYALTDAGRAARHTVYQLCDWSRQHLTEVLASRDRFAHAPR</sequence>
<evidence type="ECO:0000259" key="4">
    <source>
        <dbReference type="PROSITE" id="PS51118"/>
    </source>
</evidence>
<dbReference type="EMBL" id="CP159342">
    <property type="protein sequence ID" value="XCH75291.1"/>
    <property type="molecule type" value="Genomic_DNA"/>
</dbReference>
<dbReference type="GO" id="GO:0003677">
    <property type="term" value="F:DNA binding"/>
    <property type="evidence" value="ECO:0007669"/>
    <property type="project" value="UniProtKB-KW"/>
</dbReference>
<organism evidence="6">
    <name type="scientific">Micromonospora sp. CCTCC AA 2012012</name>
    <dbReference type="NCBI Taxonomy" id="3111921"/>
    <lineage>
        <taxon>Bacteria</taxon>
        <taxon>Bacillati</taxon>
        <taxon>Actinomycetota</taxon>
        <taxon>Actinomycetes</taxon>
        <taxon>Micromonosporales</taxon>
        <taxon>Micromonosporaceae</taxon>
        <taxon>Micromonospora</taxon>
    </lineage>
</organism>
<keyword evidence="2" id="KW-0238">DNA-binding</keyword>
<keyword evidence="1" id="KW-0805">Transcription regulation</keyword>
<dbReference type="InterPro" id="IPR036388">
    <property type="entry name" value="WH-like_DNA-bd_sf"/>
</dbReference>
<name>A0AAU8HIR0_9ACTN</name>
<dbReference type="SUPFAM" id="SSF46785">
    <property type="entry name" value="Winged helix' DNA-binding domain"/>
    <property type="match status" value="1"/>
</dbReference>
<protein>
    <submittedName>
        <fullName evidence="6">Helix-turn-helix domain-containing protein</fullName>
    </submittedName>
</protein>
<reference evidence="5" key="1">
    <citation type="submission" date="2024-01" db="EMBL/GenBank/DDBJ databases">
        <title>The genome sequence of Micromonospora mangrovi CCTCC AA 2012012.</title>
        <authorList>
            <person name="Gao J."/>
        </authorList>
    </citation>
    <scope>NUCLEOTIDE SEQUENCE</scope>
    <source>
        <strain evidence="5">CCTCC AA 2012012</strain>
    </source>
</reference>
<feature type="domain" description="HTH hxlR-type" evidence="4">
    <location>
        <begin position="13"/>
        <end position="111"/>
    </location>
</feature>
<dbReference type="InterPro" id="IPR002577">
    <property type="entry name" value="HTH_HxlR"/>
</dbReference>